<feature type="domain" description="THAP-type" evidence="13">
    <location>
        <begin position="1"/>
        <end position="73"/>
    </location>
</feature>
<keyword evidence="6" id="KW-0805">Transcription regulation</keyword>
<feature type="non-terminal residue" evidence="14">
    <location>
        <position position="245"/>
    </location>
</feature>
<dbReference type="Gene3D" id="6.20.210.20">
    <property type="entry name" value="THAP domain"/>
    <property type="match status" value="1"/>
</dbReference>
<dbReference type="InterPro" id="IPR026516">
    <property type="entry name" value="THAP1/10"/>
</dbReference>
<dbReference type="PANTHER" id="PTHR46600:SF1">
    <property type="entry name" value="THAP DOMAIN-CONTAINING PROTEIN 1"/>
    <property type="match status" value="1"/>
</dbReference>
<evidence type="ECO:0000256" key="11">
    <source>
        <dbReference type="ARBA" id="ARBA00023306"/>
    </source>
</evidence>
<keyword evidence="8 12" id="KW-0238">DNA-binding</keyword>
<dbReference type="InterPro" id="IPR006612">
    <property type="entry name" value="THAP_Znf"/>
</dbReference>
<keyword evidence="7" id="KW-0175">Coiled coil</keyword>
<evidence type="ECO:0000256" key="6">
    <source>
        <dbReference type="ARBA" id="ARBA00023015"/>
    </source>
</evidence>
<dbReference type="GO" id="GO:0043565">
    <property type="term" value="F:sequence-specific DNA binding"/>
    <property type="evidence" value="ECO:0007669"/>
    <property type="project" value="InterPro"/>
</dbReference>
<keyword evidence="9" id="KW-0804">Transcription</keyword>
<reference evidence="14 15" key="1">
    <citation type="submission" date="2017-07" db="EMBL/GenBank/DDBJ databases">
        <authorList>
            <person name="Talla V."/>
            <person name="Backstrom N."/>
        </authorList>
    </citation>
    <scope>NUCLEOTIDE SEQUENCE [LARGE SCALE GENOMIC DNA]</scope>
</reference>
<keyword evidence="5" id="KW-0862">Zinc</keyword>
<evidence type="ECO:0000259" key="13">
    <source>
        <dbReference type="PROSITE" id="PS50950"/>
    </source>
</evidence>
<comment type="similarity">
    <text evidence="2">Belongs to the THAP1 family.</text>
</comment>
<dbReference type="SMART" id="SM00980">
    <property type="entry name" value="THAP"/>
    <property type="match status" value="1"/>
</dbReference>
<evidence type="ECO:0000256" key="12">
    <source>
        <dbReference type="PROSITE-ProRule" id="PRU00309"/>
    </source>
</evidence>
<dbReference type="GO" id="GO:0008270">
    <property type="term" value="F:zinc ion binding"/>
    <property type="evidence" value="ECO:0007669"/>
    <property type="project" value="UniProtKB-KW"/>
</dbReference>
<evidence type="ECO:0000256" key="2">
    <source>
        <dbReference type="ARBA" id="ARBA00006177"/>
    </source>
</evidence>
<evidence type="ECO:0000256" key="10">
    <source>
        <dbReference type="ARBA" id="ARBA00023242"/>
    </source>
</evidence>
<evidence type="ECO:0000256" key="3">
    <source>
        <dbReference type="ARBA" id="ARBA00022723"/>
    </source>
</evidence>
<keyword evidence="11" id="KW-0131">Cell cycle</keyword>
<evidence type="ECO:0000256" key="9">
    <source>
        <dbReference type="ARBA" id="ARBA00023163"/>
    </source>
</evidence>
<protein>
    <recommendedName>
        <fullName evidence="13">THAP-type domain-containing protein</fullName>
    </recommendedName>
</protein>
<evidence type="ECO:0000256" key="8">
    <source>
        <dbReference type="ARBA" id="ARBA00023125"/>
    </source>
</evidence>
<keyword evidence="4 12" id="KW-0863">Zinc-finger</keyword>
<evidence type="ECO:0000256" key="4">
    <source>
        <dbReference type="ARBA" id="ARBA00022771"/>
    </source>
</evidence>
<evidence type="ECO:0000313" key="15">
    <source>
        <dbReference type="Proteomes" id="UP000324832"/>
    </source>
</evidence>
<keyword evidence="10" id="KW-0539">Nucleus</keyword>
<comment type="subcellular location">
    <subcellularLocation>
        <location evidence="1">Nucleus</location>
        <location evidence="1">Nucleoplasm</location>
    </subcellularLocation>
</comment>
<evidence type="ECO:0000256" key="7">
    <source>
        <dbReference type="ARBA" id="ARBA00023054"/>
    </source>
</evidence>
<sequence>MYFLLMFNQISYLFHFSFPQDPNIKDKWIRATGKENWWPTTHSRICSIHFNNEDFRSETKRRILNKSAIPTVNIWKLVTENPAQDDHSTSCTRQYADPCISSTPCLDRSVQRVHSAKDASQCNCVALDSEVPNSLTIKKIRREMEEDRKTIVEQRLKIKSLLCKMSVESLTKTFCDSSGSDIIEEDIRIVEVPPLNLHPEVMVWEKRLRSSSDDILEEDGFTTVRSTRAVKIAKMSTRDLSSAEN</sequence>
<dbReference type="InterPro" id="IPR038441">
    <property type="entry name" value="THAP_Znf_sf"/>
</dbReference>
<name>A0A5E4QGZ6_9NEOP</name>
<evidence type="ECO:0000256" key="1">
    <source>
        <dbReference type="ARBA" id="ARBA00004642"/>
    </source>
</evidence>
<accession>A0A5E4QGZ6</accession>
<evidence type="ECO:0000256" key="5">
    <source>
        <dbReference type="ARBA" id="ARBA00022833"/>
    </source>
</evidence>
<gene>
    <name evidence="14" type="ORF">LSINAPIS_LOCUS8746</name>
</gene>
<dbReference type="SUPFAM" id="SSF57716">
    <property type="entry name" value="Glucocorticoid receptor-like (DNA-binding domain)"/>
    <property type="match status" value="1"/>
</dbReference>
<keyword evidence="3" id="KW-0479">Metal-binding</keyword>
<dbReference type="AlphaFoldDB" id="A0A5E4QGZ6"/>
<keyword evidence="15" id="KW-1185">Reference proteome</keyword>
<dbReference type="PANTHER" id="PTHR46600">
    <property type="entry name" value="THAP DOMAIN-CONTAINING"/>
    <property type="match status" value="1"/>
</dbReference>
<dbReference type="Proteomes" id="UP000324832">
    <property type="component" value="Unassembled WGS sequence"/>
</dbReference>
<evidence type="ECO:0000313" key="14">
    <source>
        <dbReference type="EMBL" id="VVC97484.1"/>
    </source>
</evidence>
<proteinExistence type="inferred from homology"/>
<dbReference type="EMBL" id="FZQP02003200">
    <property type="protein sequence ID" value="VVC97484.1"/>
    <property type="molecule type" value="Genomic_DNA"/>
</dbReference>
<organism evidence="14 15">
    <name type="scientific">Leptidea sinapis</name>
    <dbReference type="NCBI Taxonomy" id="189913"/>
    <lineage>
        <taxon>Eukaryota</taxon>
        <taxon>Metazoa</taxon>
        <taxon>Ecdysozoa</taxon>
        <taxon>Arthropoda</taxon>
        <taxon>Hexapoda</taxon>
        <taxon>Insecta</taxon>
        <taxon>Pterygota</taxon>
        <taxon>Neoptera</taxon>
        <taxon>Endopterygota</taxon>
        <taxon>Lepidoptera</taxon>
        <taxon>Glossata</taxon>
        <taxon>Ditrysia</taxon>
        <taxon>Papilionoidea</taxon>
        <taxon>Pieridae</taxon>
        <taxon>Dismorphiinae</taxon>
        <taxon>Leptidea</taxon>
    </lineage>
</organism>
<dbReference type="PROSITE" id="PS50950">
    <property type="entry name" value="ZF_THAP"/>
    <property type="match status" value="1"/>
</dbReference>
<dbReference type="GO" id="GO:0005654">
    <property type="term" value="C:nucleoplasm"/>
    <property type="evidence" value="ECO:0007669"/>
    <property type="project" value="UniProtKB-SubCell"/>
</dbReference>
<dbReference type="Pfam" id="PF05485">
    <property type="entry name" value="THAP"/>
    <property type="match status" value="1"/>
</dbReference>